<name>A0ABD0T9L3_LOXSC</name>
<evidence type="ECO:0008006" key="3">
    <source>
        <dbReference type="Google" id="ProtNLM"/>
    </source>
</evidence>
<dbReference type="EMBL" id="JBEDNZ010000008">
    <property type="protein sequence ID" value="KAL0839860.1"/>
    <property type="molecule type" value="Genomic_DNA"/>
</dbReference>
<gene>
    <name evidence="1" type="ORF">ABMA28_016485</name>
</gene>
<dbReference type="SUPFAM" id="SSF56219">
    <property type="entry name" value="DNase I-like"/>
    <property type="match status" value="1"/>
</dbReference>
<comment type="caution">
    <text evidence="1">The sequence shown here is derived from an EMBL/GenBank/DDBJ whole genome shotgun (WGS) entry which is preliminary data.</text>
</comment>
<dbReference type="Proteomes" id="UP001549921">
    <property type="component" value="Unassembled WGS sequence"/>
</dbReference>
<dbReference type="PANTHER" id="PTHR33776">
    <property type="entry name" value="ENDO/EXONUCLEASE/PHOSPHATASE DOMAIN-CONTAINING PROTEIN"/>
    <property type="match status" value="1"/>
</dbReference>
<proteinExistence type="predicted"/>
<protein>
    <recommendedName>
        <fullName evidence="3">Tick transposon</fullName>
    </recommendedName>
</protein>
<dbReference type="AlphaFoldDB" id="A0ABD0T9L3"/>
<organism evidence="1 2">
    <name type="scientific">Loxostege sticticalis</name>
    <name type="common">Beet webworm moth</name>
    <dbReference type="NCBI Taxonomy" id="481309"/>
    <lineage>
        <taxon>Eukaryota</taxon>
        <taxon>Metazoa</taxon>
        <taxon>Ecdysozoa</taxon>
        <taxon>Arthropoda</taxon>
        <taxon>Hexapoda</taxon>
        <taxon>Insecta</taxon>
        <taxon>Pterygota</taxon>
        <taxon>Neoptera</taxon>
        <taxon>Endopterygota</taxon>
        <taxon>Lepidoptera</taxon>
        <taxon>Glossata</taxon>
        <taxon>Ditrysia</taxon>
        <taxon>Pyraloidea</taxon>
        <taxon>Crambidae</taxon>
        <taxon>Pyraustinae</taxon>
        <taxon>Loxostege</taxon>
    </lineage>
</organism>
<dbReference type="InterPro" id="IPR036691">
    <property type="entry name" value="Endo/exonu/phosph_ase_sf"/>
</dbReference>
<reference evidence="1 2" key="1">
    <citation type="submission" date="2024-06" db="EMBL/GenBank/DDBJ databases">
        <title>A chromosome-level genome assembly of beet webworm, Loxostege sticticalis.</title>
        <authorList>
            <person name="Zhang Y."/>
        </authorList>
    </citation>
    <scope>NUCLEOTIDE SEQUENCE [LARGE SCALE GENOMIC DNA]</scope>
    <source>
        <strain evidence="1">AQ028</strain>
        <tissue evidence="1">Male pupae</tissue>
    </source>
</reference>
<evidence type="ECO:0000313" key="1">
    <source>
        <dbReference type="EMBL" id="KAL0839860.1"/>
    </source>
</evidence>
<evidence type="ECO:0000313" key="2">
    <source>
        <dbReference type="Proteomes" id="UP001549921"/>
    </source>
</evidence>
<accession>A0ABD0T9L3</accession>
<dbReference type="PANTHER" id="PTHR33776:SF3">
    <property type="entry name" value="PHD-TYPE DOMAIN-CONTAINING PROTEIN"/>
    <property type="match status" value="1"/>
</dbReference>
<sequence length="433" mass="49598">MAVQLQTLNEIDNLSIARAVMCDTTDLLKHYNQHEGDLTIISQNICSIYCNFDDFLITLSTLKFKTDIIILTECHLNADKPIPKLENYRSYQTTNHLNKNDGVTVYIRQTLSCNVKEVIITEASCLEVDLVSCIILCIYRSPANKKAENFISSLGAHLETLEKRRNVVIAGDININLISKPTEQSNDILNRTTYLEILSSYGILPGHSLPTRKGSCLDHFMLKLNDKKETAFIAILHTTITDHATTLLVLAKAKQEHILSKIKTTVNLDNALKYFQGLNIKELLHCNDPNELIENLLNKITESILKNTKVSKIPKTKRVIKPWMTPGLQLRSDPDNEIKKITFKRYRNFCNNLLKKVKRKYEQQVLANSVPTTKTVFAKLQYGALSARLYNAVNKKIQIYNKSYQECKHILTNWIKTVNYEETELILKHRNAY</sequence>
<dbReference type="Gene3D" id="3.60.10.10">
    <property type="entry name" value="Endonuclease/exonuclease/phosphatase"/>
    <property type="match status" value="1"/>
</dbReference>